<keyword evidence="11" id="KW-1185">Reference proteome</keyword>
<dbReference type="NCBIfam" id="TIGR02887">
    <property type="entry name" value="spore_ger_x_C"/>
    <property type="match status" value="1"/>
</dbReference>
<evidence type="ECO:0000259" key="8">
    <source>
        <dbReference type="Pfam" id="PF05504"/>
    </source>
</evidence>
<proteinExistence type="inferred from homology"/>
<dbReference type="OrthoDB" id="9816067at2"/>
<dbReference type="AlphaFoldDB" id="A0A429Y050"/>
<evidence type="ECO:0000259" key="9">
    <source>
        <dbReference type="Pfam" id="PF25198"/>
    </source>
</evidence>
<gene>
    <name evidence="10" type="ORF">D4T97_012025</name>
</gene>
<evidence type="ECO:0000313" key="10">
    <source>
        <dbReference type="EMBL" id="RST74422.1"/>
    </source>
</evidence>
<evidence type="ECO:0000256" key="3">
    <source>
        <dbReference type="ARBA" id="ARBA00022544"/>
    </source>
</evidence>
<dbReference type="GO" id="GO:0016020">
    <property type="term" value="C:membrane"/>
    <property type="evidence" value="ECO:0007669"/>
    <property type="project" value="UniProtKB-SubCell"/>
</dbReference>
<comment type="similarity">
    <text evidence="2">Belongs to the GerABKC lipoprotein family.</text>
</comment>
<reference evidence="10" key="1">
    <citation type="submission" date="2018-12" db="EMBL/GenBank/DDBJ databases">
        <authorList>
            <person name="Sun L."/>
            <person name="Chen Z."/>
        </authorList>
    </citation>
    <scope>NUCLEOTIDE SEQUENCE [LARGE SCALE GENOMIC DNA]</scope>
    <source>
        <strain evidence="10">3-2-2</strain>
    </source>
</reference>
<comment type="caution">
    <text evidence="10">The sequence shown here is derived from an EMBL/GenBank/DDBJ whole genome shotgun (WGS) entry which is preliminary data.</text>
</comment>
<keyword evidence="5" id="KW-0472">Membrane</keyword>
<keyword evidence="6" id="KW-0564">Palmitate</keyword>
<dbReference type="InterPro" id="IPR038501">
    <property type="entry name" value="Spore_GerAC_C_sf"/>
</dbReference>
<feature type="domain" description="Spore germination GerAC-like C-terminal" evidence="8">
    <location>
        <begin position="234"/>
        <end position="403"/>
    </location>
</feature>
<dbReference type="PANTHER" id="PTHR35789:SF1">
    <property type="entry name" value="SPORE GERMINATION PROTEIN B3"/>
    <property type="match status" value="1"/>
</dbReference>
<dbReference type="EMBL" id="QYTV02000004">
    <property type="protein sequence ID" value="RST74422.1"/>
    <property type="molecule type" value="Genomic_DNA"/>
</dbReference>
<sequence>MEGAAEKVKPFKFVLLSMIPFLFLSGCFGKAELEQQAYVVVLGLDKADDNLVKVTFQIANPEVGSTGGGAAPTEPPSDIISFTASDILSAKELANSVVPRRLDFGHLQTIIIGEELAKTKLFHHIIASSIVDPEMRRETNLIVSKEKASDFIHANKPKLETRPHKFYAFMKQRWRDTGFAPYSNLNRYFQRLSSELFLSIYATTDKNETVSKNEVDYEPGQIPQKSGDPVQMIGSAVFKNGKMVGSLTGKETRIALFLRHKALNHTFVESFPDPVNDKYRITLRMTKPTKTRVKINTKKTPAEVKVTIPIRLQVFSNPSLVNYPTNPANQKKLRKSIKENLEKETMDFIKRTQEEFQSEPFLWYLEARRTFWTMPDYKNYDWEKKYQTAKVDVNYDVTIESFGEQLKPADIDKPGRD</sequence>
<comment type="subcellular location">
    <subcellularLocation>
        <location evidence="1">Membrane</location>
        <topology evidence="1">Lipid-anchor</topology>
    </subcellularLocation>
</comment>
<feature type="domain" description="Spore germination protein N-terminal" evidence="9">
    <location>
        <begin position="30"/>
        <end position="195"/>
    </location>
</feature>
<dbReference type="PANTHER" id="PTHR35789">
    <property type="entry name" value="SPORE GERMINATION PROTEIN B3"/>
    <property type="match status" value="1"/>
</dbReference>
<dbReference type="GO" id="GO:0009847">
    <property type="term" value="P:spore germination"/>
    <property type="evidence" value="ECO:0007669"/>
    <property type="project" value="InterPro"/>
</dbReference>
<accession>A0A429Y050</accession>
<keyword evidence="7" id="KW-0449">Lipoprotein</keyword>
<keyword evidence="4" id="KW-0732">Signal</keyword>
<name>A0A429Y050_9BACI</name>
<evidence type="ECO:0000256" key="4">
    <source>
        <dbReference type="ARBA" id="ARBA00022729"/>
    </source>
</evidence>
<organism evidence="10 11">
    <name type="scientific">Siminovitchia acidinfaciens</name>
    <dbReference type="NCBI Taxonomy" id="2321395"/>
    <lineage>
        <taxon>Bacteria</taxon>
        <taxon>Bacillati</taxon>
        <taxon>Bacillota</taxon>
        <taxon>Bacilli</taxon>
        <taxon>Bacillales</taxon>
        <taxon>Bacillaceae</taxon>
        <taxon>Siminovitchia</taxon>
    </lineage>
</organism>
<dbReference type="PROSITE" id="PS51257">
    <property type="entry name" value="PROKAR_LIPOPROTEIN"/>
    <property type="match status" value="1"/>
</dbReference>
<dbReference type="InterPro" id="IPR046953">
    <property type="entry name" value="Spore_GerAC-like_C"/>
</dbReference>
<evidence type="ECO:0000256" key="5">
    <source>
        <dbReference type="ARBA" id="ARBA00023136"/>
    </source>
</evidence>
<dbReference type="InterPro" id="IPR057336">
    <property type="entry name" value="GerAC_N"/>
</dbReference>
<evidence type="ECO:0000256" key="7">
    <source>
        <dbReference type="ARBA" id="ARBA00023288"/>
    </source>
</evidence>
<dbReference type="Pfam" id="PF05504">
    <property type="entry name" value="Spore_GerAC"/>
    <property type="match status" value="1"/>
</dbReference>
<evidence type="ECO:0000256" key="2">
    <source>
        <dbReference type="ARBA" id="ARBA00007886"/>
    </source>
</evidence>
<evidence type="ECO:0000256" key="6">
    <source>
        <dbReference type="ARBA" id="ARBA00023139"/>
    </source>
</evidence>
<keyword evidence="3" id="KW-0309">Germination</keyword>
<protein>
    <submittedName>
        <fullName evidence="10">Ger(X)C family spore germination protein</fullName>
    </submittedName>
</protein>
<dbReference type="Pfam" id="PF25198">
    <property type="entry name" value="Spore_GerAC_N"/>
    <property type="match status" value="1"/>
</dbReference>
<dbReference type="Proteomes" id="UP000287156">
    <property type="component" value="Unassembled WGS sequence"/>
</dbReference>
<evidence type="ECO:0000313" key="11">
    <source>
        <dbReference type="Proteomes" id="UP000287156"/>
    </source>
</evidence>
<evidence type="ECO:0000256" key="1">
    <source>
        <dbReference type="ARBA" id="ARBA00004635"/>
    </source>
</evidence>
<dbReference type="InterPro" id="IPR008844">
    <property type="entry name" value="Spore_GerAC-like"/>
</dbReference>
<dbReference type="Gene3D" id="3.30.300.210">
    <property type="entry name" value="Nutrient germinant receptor protein C, domain 3"/>
    <property type="match status" value="1"/>
</dbReference>